<dbReference type="GO" id="GO:0009073">
    <property type="term" value="P:aromatic amino acid family biosynthetic process"/>
    <property type="evidence" value="ECO:0007669"/>
    <property type="project" value="UniProtKB-KW"/>
</dbReference>
<organism evidence="18 19">
    <name type="scientific">Candidatus Alistipes avicola</name>
    <dbReference type="NCBI Taxonomy" id="2838432"/>
    <lineage>
        <taxon>Bacteria</taxon>
        <taxon>Pseudomonadati</taxon>
        <taxon>Bacteroidota</taxon>
        <taxon>Bacteroidia</taxon>
        <taxon>Bacteroidales</taxon>
        <taxon>Rikenellaceae</taxon>
        <taxon>Alistipes</taxon>
    </lineage>
</organism>
<evidence type="ECO:0000256" key="6">
    <source>
        <dbReference type="ARBA" id="ARBA00022723"/>
    </source>
</evidence>
<feature type="binding site" evidence="16">
    <location>
        <position position="327"/>
    </location>
    <ligand>
        <name>phosphoenolpyruvate</name>
        <dbReference type="ChEBI" id="CHEBI:58702"/>
    </ligand>
</feature>
<evidence type="ECO:0000256" key="4">
    <source>
        <dbReference type="ARBA" id="ARBA00022605"/>
    </source>
</evidence>
<dbReference type="InterPro" id="IPR006264">
    <property type="entry name" value="EPSP_synthase"/>
</dbReference>
<dbReference type="AlphaFoldDB" id="A0A9D2RJK4"/>
<feature type="binding site" evidence="16">
    <location>
        <position position="680"/>
    </location>
    <ligand>
        <name>phosphoenolpyruvate</name>
        <dbReference type="ChEBI" id="CHEBI:58702"/>
    </ligand>
</feature>
<evidence type="ECO:0000313" key="18">
    <source>
        <dbReference type="EMBL" id="HJA98914.1"/>
    </source>
</evidence>
<feature type="active site" description="Proton acceptor" evidence="16">
    <location>
        <position position="576"/>
    </location>
</feature>
<feature type="domain" description="Enolpyruvate transferase" evidence="17">
    <location>
        <begin position="240"/>
        <end position="688"/>
    </location>
</feature>
<dbReference type="EC" id="2.5.1.19" evidence="16"/>
<dbReference type="PROSITE" id="PS01028">
    <property type="entry name" value="DEHYDROQUINASE_I"/>
    <property type="match status" value="1"/>
</dbReference>
<comment type="pathway">
    <text evidence="2 16">Metabolic intermediate biosynthesis; chorismate biosynthesis; chorismate from D-erythrose 4-phosphate and phosphoenolpyruvate: step 6/7.</text>
</comment>
<feature type="binding site" evidence="16">
    <location>
        <position position="364"/>
    </location>
    <ligand>
        <name>phosphoenolpyruvate</name>
        <dbReference type="ChEBI" id="CHEBI:58702"/>
    </ligand>
</feature>
<dbReference type="GO" id="GO:0046872">
    <property type="term" value="F:metal ion binding"/>
    <property type="evidence" value="ECO:0007669"/>
    <property type="project" value="UniProtKB-KW"/>
</dbReference>
<evidence type="ECO:0000256" key="12">
    <source>
        <dbReference type="ARBA" id="ARBA00023002"/>
    </source>
</evidence>
<feature type="binding site" evidence="16">
    <location>
        <position position="244"/>
    </location>
    <ligand>
        <name>phosphoenolpyruvate</name>
        <dbReference type="ChEBI" id="CHEBI:58702"/>
    </ligand>
</feature>
<dbReference type="InterPro" id="IPR001381">
    <property type="entry name" value="DHquinase_I"/>
</dbReference>
<keyword evidence="6" id="KW-0479">Metal-binding</keyword>
<dbReference type="SUPFAM" id="SSF55205">
    <property type="entry name" value="EPT/RTPC-like"/>
    <property type="match status" value="1"/>
</dbReference>
<comment type="cofactor">
    <cofactor evidence="1">
        <name>Zn(2+)</name>
        <dbReference type="ChEBI" id="CHEBI:29105"/>
    </cofactor>
</comment>
<keyword evidence="11" id="KW-0521">NADP</keyword>
<reference evidence="18" key="1">
    <citation type="journal article" date="2021" name="PeerJ">
        <title>Extensive microbial diversity within the chicken gut microbiome revealed by metagenomics and culture.</title>
        <authorList>
            <person name="Gilroy R."/>
            <person name="Ravi A."/>
            <person name="Getino M."/>
            <person name="Pursley I."/>
            <person name="Horton D.L."/>
            <person name="Alikhan N.F."/>
            <person name="Baker D."/>
            <person name="Gharbi K."/>
            <person name="Hall N."/>
            <person name="Watson M."/>
            <person name="Adriaenssens E.M."/>
            <person name="Foster-Nyarko E."/>
            <person name="Jarju S."/>
            <person name="Secka A."/>
            <person name="Antonio M."/>
            <person name="Oren A."/>
            <person name="Chaudhuri R.R."/>
            <person name="La Ragione R."/>
            <person name="Hildebrand F."/>
            <person name="Pallen M.J."/>
        </authorList>
    </citation>
    <scope>NUCLEOTIDE SEQUENCE</scope>
    <source>
        <strain evidence="18">CHK169-11906</strain>
    </source>
</reference>
<dbReference type="CDD" id="cd00502">
    <property type="entry name" value="DHQase_I"/>
    <property type="match status" value="1"/>
</dbReference>
<dbReference type="InterPro" id="IPR013785">
    <property type="entry name" value="Aldolase_TIM"/>
</dbReference>
<feature type="binding site" evidence="16">
    <location>
        <position position="434"/>
    </location>
    <ligand>
        <name>3-phosphoshikimate</name>
        <dbReference type="ChEBI" id="CHEBI:145989"/>
    </ligand>
</feature>
<evidence type="ECO:0000256" key="16">
    <source>
        <dbReference type="HAMAP-Rule" id="MF_00210"/>
    </source>
</evidence>
<evidence type="ECO:0000256" key="1">
    <source>
        <dbReference type="ARBA" id="ARBA00001947"/>
    </source>
</evidence>
<comment type="subcellular location">
    <subcellularLocation>
        <location evidence="16">Cytoplasm</location>
    </subcellularLocation>
</comment>
<comment type="function">
    <text evidence="16">Catalyzes the transfer of the enolpyruvyl moiety of phosphoenolpyruvate (PEP) to the 5-hydroxyl of shikimate-3-phosphate (S3P) to produce enolpyruvyl shikimate-3-phosphate and inorganic phosphate.</text>
</comment>
<evidence type="ECO:0000256" key="11">
    <source>
        <dbReference type="ARBA" id="ARBA00022857"/>
    </source>
</evidence>
<evidence type="ECO:0000256" key="2">
    <source>
        <dbReference type="ARBA" id="ARBA00004811"/>
    </source>
</evidence>
<dbReference type="GO" id="GO:0005524">
    <property type="term" value="F:ATP binding"/>
    <property type="evidence" value="ECO:0007669"/>
    <property type="project" value="UniProtKB-KW"/>
</dbReference>
<dbReference type="InterPro" id="IPR036968">
    <property type="entry name" value="Enolpyruvate_Tfrase_sf"/>
</dbReference>
<feature type="binding site" evidence="16">
    <location>
        <position position="409"/>
    </location>
    <ligand>
        <name>phosphoenolpyruvate</name>
        <dbReference type="ChEBI" id="CHEBI:58702"/>
    </ligand>
</feature>
<dbReference type="GO" id="GO:0005737">
    <property type="term" value="C:cytoplasm"/>
    <property type="evidence" value="ECO:0007669"/>
    <property type="project" value="UniProtKB-SubCell"/>
</dbReference>
<dbReference type="InterPro" id="IPR013792">
    <property type="entry name" value="RNA3'P_cycl/enolpyr_Trfase_a/b"/>
</dbReference>
<dbReference type="PANTHER" id="PTHR21090">
    <property type="entry name" value="AROM/DEHYDROQUINATE SYNTHASE"/>
    <property type="match status" value="1"/>
</dbReference>
<keyword evidence="13 16" id="KW-0057">Aromatic amino acid biosynthesis</keyword>
<dbReference type="GO" id="GO:0009423">
    <property type="term" value="P:chorismate biosynthetic process"/>
    <property type="evidence" value="ECO:0007669"/>
    <property type="project" value="UniProtKB-UniRule"/>
</dbReference>
<gene>
    <name evidence="16" type="primary">aroA</name>
    <name evidence="18" type="ORF">H9779_04870</name>
</gene>
<evidence type="ECO:0000256" key="14">
    <source>
        <dbReference type="ARBA" id="ARBA00023239"/>
    </source>
</evidence>
<evidence type="ECO:0000256" key="3">
    <source>
        <dbReference type="ARBA" id="ARBA00009948"/>
    </source>
</evidence>
<feature type="binding site" evidence="16">
    <location>
        <position position="249"/>
    </location>
    <ligand>
        <name>3-phosphoshikimate</name>
        <dbReference type="ChEBI" id="CHEBI:145989"/>
    </ligand>
</feature>
<comment type="catalytic activity">
    <reaction evidence="15">
        <text>3-phosphoshikimate + phosphoenolpyruvate = 5-O-(1-carboxyvinyl)-3-phosphoshikimate + phosphate</text>
        <dbReference type="Rhea" id="RHEA:21256"/>
        <dbReference type="ChEBI" id="CHEBI:43474"/>
        <dbReference type="ChEBI" id="CHEBI:57701"/>
        <dbReference type="ChEBI" id="CHEBI:58702"/>
        <dbReference type="ChEBI" id="CHEBI:145989"/>
        <dbReference type="EC" id="2.5.1.19"/>
    </reaction>
    <physiologicalReaction direction="left-to-right" evidence="15">
        <dbReference type="Rhea" id="RHEA:21257"/>
    </physiologicalReaction>
</comment>
<comment type="similarity">
    <text evidence="3 16">Belongs to the EPSP synthase family.</text>
</comment>
<feature type="binding site" evidence="16">
    <location>
        <position position="244"/>
    </location>
    <ligand>
        <name>3-phosphoshikimate</name>
        <dbReference type="ChEBI" id="CHEBI:145989"/>
    </ligand>
</feature>
<dbReference type="Pfam" id="PF00275">
    <property type="entry name" value="EPSP_synthase"/>
    <property type="match status" value="1"/>
</dbReference>
<keyword evidence="14 18" id="KW-0456">Lyase</keyword>
<feature type="binding site" evidence="16">
    <location>
        <position position="603"/>
    </location>
    <ligand>
        <name>3-phosphoshikimate</name>
        <dbReference type="ChEBI" id="CHEBI:145989"/>
    </ligand>
</feature>
<evidence type="ECO:0000256" key="8">
    <source>
        <dbReference type="ARBA" id="ARBA00022777"/>
    </source>
</evidence>
<keyword evidence="5 16" id="KW-0808">Transferase</keyword>
<dbReference type="HAMAP" id="MF_00210">
    <property type="entry name" value="EPSP_synth"/>
    <property type="match status" value="1"/>
</dbReference>
<comment type="caution">
    <text evidence="16">Lacks conserved residue(s) required for the propagation of feature annotation.</text>
</comment>
<dbReference type="GO" id="GO:0003855">
    <property type="term" value="F:3-dehydroquinate dehydratase activity"/>
    <property type="evidence" value="ECO:0007669"/>
    <property type="project" value="InterPro"/>
</dbReference>
<evidence type="ECO:0000256" key="9">
    <source>
        <dbReference type="ARBA" id="ARBA00022833"/>
    </source>
</evidence>
<evidence type="ECO:0000256" key="7">
    <source>
        <dbReference type="ARBA" id="ARBA00022741"/>
    </source>
</evidence>
<reference evidence="18" key="2">
    <citation type="submission" date="2021-04" db="EMBL/GenBank/DDBJ databases">
        <authorList>
            <person name="Gilroy R."/>
        </authorList>
    </citation>
    <scope>NUCLEOTIDE SEQUENCE</scope>
    <source>
        <strain evidence="18">CHK169-11906</strain>
    </source>
</reference>
<dbReference type="GO" id="GO:0008652">
    <property type="term" value="P:amino acid biosynthetic process"/>
    <property type="evidence" value="ECO:0007669"/>
    <property type="project" value="UniProtKB-KW"/>
</dbReference>
<dbReference type="GO" id="GO:0003866">
    <property type="term" value="F:3-phosphoshikimate 1-carboxyvinyltransferase activity"/>
    <property type="evidence" value="ECO:0007669"/>
    <property type="project" value="UniProtKB-UniRule"/>
</dbReference>
<feature type="binding site" evidence="16">
    <location>
        <position position="407"/>
    </location>
    <ligand>
        <name>3-phosphoshikimate</name>
        <dbReference type="ChEBI" id="CHEBI:145989"/>
    </ligand>
</feature>
<keyword evidence="4 16" id="KW-0028">Amino-acid biosynthesis</keyword>
<keyword evidence="9" id="KW-0862">Zinc</keyword>
<evidence type="ECO:0000256" key="5">
    <source>
        <dbReference type="ARBA" id="ARBA00022679"/>
    </source>
</evidence>
<feature type="binding site" evidence="16">
    <location>
        <position position="409"/>
    </location>
    <ligand>
        <name>3-phosphoshikimate</name>
        <dbReference type="ChEBI" id="CHEBI:145989"/>
    </ligand>
</feature>
<evidence type="ECO:0000256" key="10">
    <source>
        <dbReference type="ARBA" id="ARBA00022840"/>
    </source>
</evidence>
<keyword evidence="7" id="KW-0547">Nucleotide-binding</keyword>
<feature type="binding site" evidence="16">
    <location>
        <position position="408"/>
    </location>
    <ligand>
        <name>3-phosphoshikimate</name>
        <dbReference type="ChEBI" id="CHEBI:145989"/>
    </ligand>
</feature>
<protein>
    <recommendedName>
        <fullName evidence="16">3-phosphoshikimate 1-carboxyvinyltransferase</fullName>
        <ecNumber evidence="16">2.5.1.19</ecNumber>
    </recommendedName>
    <alternativeName>
        <fullName evidence="16">5-enolpyruvylshikimate-3-phosphate synthase</fullName>
        <shortName evidence="16">EPSP synthase</shortName>
        <shortName evidence="16">EPSPS</shortName>
    </alternativeName>
</protein>
<keyword evidence="8" id="KW-0418">Kinase</keyword>
<comment type="caution">
    <text evidence="18">The sequence shown here is derived from an EMBL/GenBank/DDBJ whole genome shotgun (WGS) entry which is preliminary data.</text>
</comment>
<dbReference type="Gene3D" id="3.20.20.70">
    <property type="entry name" value="Aldolase class I"/>
    <property type="match status" value="1"/>
</dbReference>
<keyword evidence="12" id="KW-0560">Oxidoreductase</keyword>
<evidence type="ECO:0000259" key="17">
    <source>
        <dbReference type="Pfam" id="PF00275"/>
    </source>
</evidence>
<feature type="binding site" evidence="16">
    <location>
        <position position="245"/>
    </location>
    <ligand>
        <name>3-phosphoshikimate</name>
        <dbReference type="ChEBI" id="CHEBI:145989"/>
    </ligand>
</feature>
<evidence type="ECO:0000256" key="15">
    <source>
        <dbReference type="ARBA" id="ARBA00044633"/>
    </source>
</evidence>
<dbReference type="PANTHER" id="PTHR21090:SF5">
    <property type="entry name" value="PENTAFUNCTIONAL AROM POLYPEPTIDE"/>
    <property type="match status" value="1"/>
</dbReference>
<dbReference type="InterPro" id="IPR018508">
    <property type="entry name" value="3-dehydroquinate_DH_AS"/>
</dbReference>
<evidence type="ECO:0000256" key="13">
    <source>
        <dbReference type="ARBA" id="ARBA00023141"/>
    </source>
</evidence>
<dbReference type="InterPro" id="IPR001986">
    <property type="entry name" value="Enolpyruvate_Tfrase_dom"/>
</dbReference>
<sequence length="692" mass="75250">MICVSVQEKTLQGCLAVLKDSPMAELRADLCQLSIGELEQAVASHPNLLITCRIANSSESFAREQLTAALRRGARYVDVEIEAPESFLAEIRDCAHTNGTRLIVSYHDFDGTPSLEELRRTAAQCREKGADIVKIVTTAHTITDAVRTLKLYETDEWKNPGAPALVAFSMGDAGRFSRYLCLHLGAPYTYVSYGCGQTTDPSLCGAPTAPGQYTLQEMMHLLQPGPFEAPHSLEISSALIPCSKSVAQRAILGAAFACGESTLENFEPCNDINGAIEVARGLGCDVTVTENAGQKTRSLHIKSPGIEPLKEHLKSNGDLSLHVGESGLLTRLLIPLAAYLSGEGHTSNSNREVTITGRGSLLNRDLESAATAVRNAGATCTTHEGHLPFCISGGIQNQQITFSGKESSQIVSGFLMTLPLLDKTTELVIEQPTSIPYIQLTLRVLEQFGIEIHARTQTRTAQDGSVVVERLIYEIPGGQHYLPSRLFLDPDWSSAAFFAVAFAIASAKKGGAEYILKNMPLDSNQADESILKVLEQCGVELRYHPTNDGEPKRYDIAIRATTPLRAFDFDATHCPDLFPILAVLACHCTGTSRIKGVNRLLQKESNRAETILTEFTVLGGHIEIEDDFMYIAGEHPDGSDPLHGGNVHSHNDHRIAMSLIIAALFTADPVRLDDIKCIDKSFPSFLNILCNR</sequence>
<accession>A0A9D2RJK4</accession>
<dbReference type="GO" id="GO:0016301">
    <property type="term" value="F:kinase activity"/>
    <property type="evidence" value="ECO:0007669"/>
    <property type="project" value="UniProtKB-KW"/>
</dbReference>
<feature type="binding site" evidence="16">
    <location>
        <position position="607"/>
    </location>
    <ligand>
        <name>phosphoenolpyruvate</name>
        <dbReference type="ChEBI" id="CHEBI:58702"/>
    </ligand>
</feature>
<comment type="subunit">
    <text evidence="16">Monomer.</text>
</comment>
<keyword evidence="16" id="KW-0963">Cytoplasm</keyword>
<feature type="binding site" evidence="16">
    <location>
        <position position="654"/>
    </location>
    <ligand>
        <name>phosphoenolpyruvate</name>
        <dbReference type="ChEBI" id="CHEBI:58702"/>
    </ligand>
</feature>
<dbReference type="GO" id="GO:0016491">
    <property type="term" value="F:oxidoreductase activity"/>
    <property type="evidence" value="ECO:0007669"/>
    <property type="project" value="UniProtKB-KW"/>
</dbReference>
<name>A0A9D2RJK4_9BACT</name>
<dbReference type="SUPFAM" id="SSF51569">
    <property type="entry name" value="Aldolase"/>
    <property type="match status" value="1"/>
</dbReference>
<keyword evidence="10" id="KW-0067">ATP-binding</keyword>
<dbReference type="Pfam" id="PF01487">
    <property type="entry name" value="DHquinase_I"/>
    <property type="match status" value="1"/>
</dbReference>
<proteinExistence type="inferred from homology"/>
<dbReference type="Gene3D" id="3.65.10.10">
    <property type="entry name" value="Enolpyruvate transferase domain"/>
    <property type="match status" value="2"/>
</dbReference>
<feature type="binding site" evidence="16">
    <location>
        <position position="576"/>
    </location>
    <ligand>
        <name>3-phosphoshikimate</name>
        <dbReference type="ChEBI" id="CHEBI:145989"/>
    </ligand>
</feature>
<dbReference type="EMBL" id="DWYR01000012">
    <property type="protein sequence ID" value="HJA98914.1"/>
    <property type="molecule type" value="Genomic_DNA"/>
</dbReference>
<dbReference type="Proteomes" id="UP000824259">
    <property type="component" value="Unassembled WGS sequence"/>
</dbReference>
<evidence type="ECO:0000313" key="19">
    <source>
        <dbReference type="Proteomes" id="UP000824259"/>
    </source>
</evidence>